<evidence type="ECO:0000256" key="2">
    <source>
        <dbReference type="ARBA" id="ARBA00023125"/>
    </source>
</evidence>
<dbReference type="EMBL" id="BAAATD010000013">
    <property type="protein sequence ID" value="GAA2626820.1"/>
    <property type="molecule type" value="Genomic_DNA"/>
</dbReference>
<dbReference type="Gene3D" id="1.10.10.10">
    <property type="entry name" value="Winged helix-like DNA-binding domain superfamily/Winged helix DNA-binding domain"/>
    <property type="match status" value="1"/>
</dbReference>
<name>A0ABN3QHN5_9ACTN</name>
<evidence type="ECO:0000256" key="3">
    <source>
        <dbReference type="ARBA" id="ARBA00023163"/>
    </source>
</evidence>
<accession>A0ABN3QHN5</accession>
<dbReference type="InterPro" id="IPR019887">
    <property type="entry name" value="Tscrpt_reg_AsnC/Lrp_C"/>
</dbReference>
<dbReference type="Proteomes" id="UP001501509">
    <property type="component" value="Unassembled WGS sequence"/>
</dbReference>
<dbReference type="PRINTS" id="PR00033">
    <property type="entry name" value="HTHASNC"/>
</dbReference>
<sequence>MQLLLDSGVVRVIGAVHPQVCGLHVDAWLLVGTCGDATTVAAELASRAAVYAAQITTGGHDVMLRVRTRDDRALAAEVNQIRRHPGVDTLGVLRVAEPITDGLVPAPLSTQPELDEVDWPLISILARDGRAPFTALSSGIGLSQAATRSRTLRLLHEETVAIRAVIDAQRVRLRATAGFGLQLADDADAVTAPLTRLGGVTSLALGWGPYEVFGEVTAESPRRLATSSARSATWADCVVSRRGRYWTSWRHPNRFRSLPPIPPADAAPAPPVAGWVPGQARAK</sequence>
<dbReference type="InterPro" id="IPR011008">
    <property type="entry name" value="Dimeric_a/b-barrel"/>
</dbReference>
<evidence type="ECO:0000259" key="4">
    <source>
        <dbReference type="PROSITE" id="PS50956"/>
    </source>
</evidence>
<dbReference type="InterPro" id="IPR000485">
    <property type="entry name" value="AsnC-type_HTH_dom"/>
</dbReference>
<dbReference type="PANTHER" id="PTHR30154:SF34">
    <property type="entry name" value="TRANSCRIPTIONAL REGULATOR AZLB"/>
    <property type="match status" value="1"/>
</dbReference>
<dbReference type="InterPro" id="IPR036388">
    <property type="entry name" value="WH-like_DNA-bd_sf"/>
</dbReference>
<dbReference type="PANTHER" id="PTHR30154">
    <property type="entry name" value="LEUCINE-RESPONSIVE REGULATORY PROTEIN"/>
    <property type="match status" value="1"/>
</dbReference>
<evidence type="ECO:0000313" key="6">
    <source>
        <dbReference type="Proteomes" id="UP001501509"/>
    </source>
</evidence>
<dbReference type="SUPFAM" id="SSF54909">
    <property type="entry name" value="Dimeric alpha+beta barrel"/>
    <property type="match status" value="1"/>
</dbReference>
<dbReference type="SMART" id="SM00344">
    <property type="entry name" value="HTH_ASNC"/>
    <property type="match status" value="1"/>
</dbReference>
<evidence type="ECO:0000256" key="1">
    <source>
        <dbReference type="ARBA" id="ARBA00023015"/>
    </source>
</evidence>
<feature type="domain" description="HTH asnC-type" evidence="4">
    <location>
        <begin position="114"/>
        <end position="180"/>
    </location>
</feature>
<dbReference type="Pfam" id="PF13404">
    <property type="entry name" value="HTH_AsnC-type"/>
    <property type="match status" value="1"/>
</dbReference>
<comment type="caution">
    <text evidence="5">The sequence shown here is derived from an EMBL/GenBank/DDBJ whole genome shotgun (WGS) entry which is preliminary data.</text>
</comment>
<keyword evidence="3" id="KW-0804">Transcription</keyword>
<reference evidence="5 6" key="1">
    <citation type="journal article" date="2019" name="Int. J. Syst. Evol. Microbiol.">
        <title>The Global Catalogue of Microorganisms (GCM) 10K type strain sequencing project: providing services to taxonomists for standard genome sequencing and annotation.</title>
        <authorList>
            <consortium name="The Broad Institute Genomics Platform"/>
            <consortium name="The Broad Institute Genome Sequencing Center for Infectious Disease"/>
            <person name="Wu L."/>
            <person name="Ma J."/>
        </authorList>
    </citation>
    <scope>NUCLEOTIDE SEQUENCE [LARGE SCALE GENOMIC DNA]</scope>
    <source>
        <strain evidence="5 6">JCM 6833</strain>
    </source>
</reference>
<dbReference type="Pfam" id="PF01037">
    <property type="entry name" value="AsnC_trans_reg"/>
    <property type="match status" value="1"/>
</dbReference>
<organism evidence="5 6">
    <name type="scientific">Actinomadura fulvescens</name>
    <dbReference type="NCBI Taxonomy" id="46160"/>
    <lineage>
        <taxon>Bacteria</taxon>
        <taxon>Bacillati</taxon>
        <taxon>Actinomycetota</taxon>
        <taxon>Actinomycetes</taxon>
        <taxon>Streptosporangiales</taxon>
        <taxon>Thermomonosporaceae</taxon>
        <taxon>Actinomadura</taxon>
    </lineage>
</organism>
<dbReference type="InterPro" id="IPR019888">
    <property type="entry name" value="Tscrpt_reg_AsnC-like"/>
</dbReference>
<gene>
    <name evidence="5" type="ORF">GCM10010411_74780</name>
</gene>
<keyword evidence="6" id="KW-1185">Reference proteome</keyword>
<protein>
    <recommendedName>
        <fullName evidence="4">HTH asnC-type domain-containing protein</fullName>
    </recommendedName>
</protein>
<proteinExistence type="predicted"/>
<keyword evidence="2" id="KW-0238">DNA-binding</keyword>
<dbReference type="Gene3D" id="3.30.70.920">
    <property type="match status" value="1"/>
</dbReference>
<dbReference type="PROSITE" id="PS50956">
    <property type="entry name" value="HTH_ASNC_2"/>
    <property type="match status" value="1"/>
</dbReference>
<keyword evidence="1" id="KW-0805">Transcription regulation</keyword>
<evidence type="ECO:0000313" key="5">
    <source>
        <dbReference type="EMBL" id="GAA2626820.1"/>
    </source>
</evidence>